<organism evidence="4 5">
    <name type="scientific">Callorhinchus milii</name>
    <name type="common">Ghost shark</name>
    <dbReference type="NCBI Taxonomy" id="7868"/>
    <lineage>
        <taxon>Eukaryota</taxon>
        <taxon>Metazoa</taxon>
        <taxon>Chordata</taxon>
        <taxon>Craniata</taxon>
        <taxon>Vertebrata</taxon>
        <taxon>Chondrichthyes</taxon>
        <taxon>Holocephali</taxon>
        <taxon>Chimaeriformes</taxon>
        <taxon>Callorhinchidae</taxon>
        <taxon>Callorhinchus</taxon>
    </lineage>
</organism>
<dbReference type="PANTHER" id="PTHR31849:SF1">
    <property type="entry name" value="CYSTEINE-RICH DPF MOTIF DOMAIN-CONTAINING PROTEIN 1"/>
    <property type="match status" value="1"/>
</dbReference>
<dbReference type="InterPro" id="IPR042426">
    <property type="entry name" value="CDPF1"/>
</dbReference>
<gene>
    <name evidence="4" type="primary">cdpf1</name>
</gene>
<reference evidence="5" key="3">
    <citation type="journal article" date="2014" name="Nature">
        <title>Elephant shark genome provides unique insights into gnathostome evolution.</title>
        <authorList>
            <consortium name="International Elephant Shark Genome Sequencing Consortium"/>
            <person name="Venkatesh B."/>
            <person name="Lee A.P."/>
            <person name="Ravi V."/>
            <person name="Maurya A.K."/>
            <person name="Lian M.M."/>
            <person name="Swann J.B."/>
            <person name="Ohta Y."/>
            <person name="Flajnik M.F."/>
            <person name="Sutoh Y."/>
            <person name="Kasahara M."/>
            <person name="Hoon S."/>
            <person name="Gangu V."/>
            <person name="Roy S.W."/>
            <person name="Irimia M."/>
            <person name="Korzh V."/>
            <person name="Kondrychyn I."/>
            <person name="Lim Z.W."/>
            <person name="Tay B.H."/>
            <person name="Tohari S."/>
            <person name="Kong K.W."/>
            <person name="Ho S."/>
            <person name="Lorente-Galdos B."/>
            <person name="Quilez J."/>
            <person name="Marques-Bonet T."/>
            <person name="Raney B.J."/>
            <person name="Ingham P.W."/>
            <person name="Tay A."/>
            <person name="Hillier L.W."/>
            <person name="Minx P."/>
            <person name="Boehm T."/>
            <person name="Wilson R.K."/>
            <person name="Brenner S."/>
            <person name="Warren W.C."/>
        </authorList>
    </citation>
    <scope>NUCLEOTIDE SEQUENCE [LARGE SCALE GENOMIC DNA]</scope>
</reference>
<protein>
    <recommendedName>
        <fullName evidence="2">Cysteine-rich DPF motif domain-containing protein 1</fullName>
    </recommendedName>
</protein>
<dbReference type="GeneTree" id="ENSGT00390000007925"/>
<dbReference type="RefSeq" id="XP_042191902.1">
    <property type="nucleotide sequence ID" value="XM_042335968.1"/>
</dbReference>
<feature type="domain" description="Cysteine-rich DPF motif" evidence="3">
    <location>
        <begin position="13"/>
        <end position="106"/>
    </location>
</feature>
<dbReference type="RefSeq" id="XP_042191901.1">
    <property type="nucleotide sequence ID" value="XM_042335967.1"/>
</dbReference>
<evidence type="ECO:0000256" key="1">
    <source>
        <dbReference type="ARBA" id="ARBA00007917"/>
    </source>
</evidence>
<evidence type="ECO:0000256" key="2">
    <source>
        <dbReference type="ARBA" id="ARBA00014801"/>
    </source>
</evidence>
<dbReference type="KEGG" id="cmk:103179404"/>
<dbReference type="PRINTS" id="PR01995">
    <property type="entry name" value="UPF0595"/>
</dbReference>
<dbReference type="Pfam" id="PF10170">
    <property type="entry name" value="C6_DPF"/>
    <property type="match status" value="1"/>
</dbReference>
<dbReference type="GeneID" id="103179404"/>
<keyword evidence="5" id="KW-1185">Reference proteome</keyword>
<dbReference type="FunCoup" id="A0A4W3IUX8">
    <property type="interactions" value="15"/>
</dbReference>
<dbReference type="AlphaFoldDB" id="A0A4W3IUX8"/>
<evidence type="ECO:0000313" key="4">
    <source>
        <dbReference type="Ensembl" id="ENSCMIP00000033262.1"/>
    </source>
</evidence>
<sequence length="115" mass="13229">MQSNEELEQKGVFECKLCGLTAPYSYYGQKPPNPHSIVLLEKCYTMKDPFTPDKDKFLILGAHCHLCNTTVCVGQECSLFYTKRFCIPCVKENLEEFPKEIQSDLEKKEKTQALK</sequence>
<dbReference type="InterPro" id="IPR018785">
    <property type="entry name" value="CDPF1_dom"/>
</dbReference>
<dbReference type="RefSeq" id="XP_007892877.1">
    <property type="nucleotide sequence ID" value="XM_007894686.2"/>
</dbReference>
<reference evidence="4" key="5">
    <citation type="submission" date="2025-09" db="UniProtKB">
        <authorList>
            <consortium name="Ensembl"/>
        </authorList>
    </citation>
    <scope>IDENTIFICATION</scope>
</reference>
<name>A0A4W3IUX8_CALMI</name>
<reference evidence="5" key="2">
    <citation type="journal article" date="2007" name="PLoS Biol.">
        <title>Survey sequencing and comparative analysis of the elephant shark (Callorhinchus milii) genome.</title>
        <authorList>
            <person name="Venkatesh B."/>
            <person name="Kirkness E.F."/>
            <person name="Loh Y.H."/>
            <person name="Halpern A.L."/>
            <person name="Lee A.P."/>
            <person name="Johnson J."/>
            <person name="Dandona N."/>
            <person name="Viswanathan L.D."/>
            <person name="Tay A."/>
            <person name="Venter J.C."/>
            <person name="Strausberg R.L."/>
            <person name="Brenner S."/>
        </authorList>
    </citation>
    <scope>NUCLEOTIDE SEQUENCE [LARGE SCALE GENOMIC DNA]</scope>
</reference>
<reference evidence="5" key="1">
    <citation type="journal article" date="2006" name="Science">
        <title>Ancient noncoding elements conserved in the human genome.</title>
        <authorList>
            <person name="Venkatesh B."/>
            <person name="Kirkness E.F."/>
            <person name="Loh Y.H."/>
            <person name="Halpern A.L."/>
            <person name="Lee A.P."/>
            <person name="Johnson J."/>
            <person name="Dandona N."/>
            <person name="Viswanathan L.D."/>
            <person name="Tay A."/>
            <person name="Venter J.C."/>
            <person name="Strausberg R.L."/>
            <person name="Brenner S."/>
        </authorList>
    </citation>
    <scope>NUCLEOTIDE SEQUENCE [LARGE SCALE GENOMIC DNA]</scope>
</reference>
<dbReference type="CTD" id="150383"/>
<dbReference type="STRING" id="7868.ENSCMIP00000033262"/>
<dbReference type="PANTHER" id="PTHR31849">
    <property type="entry name" value="CYSTEINE-RICH PDF MOTIF DOMAIN-CONTAINING PROTEIN 1"/>
    <property type="match status" value="1"/>
</dbReference>
<evidence type="ECO:0000313" key="5">
    <source>
        <dbReference type="Proteomes" id="UP000314986"/>
    </source>
</evidence>
<comment type="similarity">
    <text evidence="1">Belongs to the CDPF1 family.</text>
</comment>
<proteinExistence type="inferred from homology"/>
<evidence type="ECO:0000259" key="3">
    <source>
        <dbReference type="Pfam" id="PF10170"/>
    </source>
</evidence>
<dbReference type="RefSeq" id="XP_007892878.1">
    <property type="nucleotide sequence ID" value="XM_007894687.1"/>
</dbReference>
<reference evidence="4" key="4">
    <citation type="submission" date="2025-08" db="UniProtKB">
        <authorList>
            <consortium name="Ensembl"/>
        </authorList>
    </citation>
    <scope>IDENTIFICATION</scope>
</reference>
<dbReference type="InParanoid" id="A0A4W3IUX8"/>
<dbReference type="Ensembl" id="ENSCMIT00000033768.1">
    <property type="protein sequence ID" value="ENSCMIP00000033262.1"/>
    <property type="gene ID" value="ENSCMIG00000014199.1"/>
</dbReference>
<dbReference type="RefSeq" id="XP_007892879.1">
    <property type="nucleotide sequence ID" value="XM_007894688.1"/>
</dbReference>
<accession>A0A4W3IUX8</accession>
<dbReference type="Proteomes" id="UP000314986">
    <property type="component" value="Unassembled WGS sequence"/>
</dbReference>
<dbReference type="OMA" id="CDMHELV"/>